<dbReference type="PROSITE" id="PS50042">
    <property type="entry name" value="CNMP_BINDING_3"/>
    <property type="match status" value="1"/>
</dbReference>
<evidence type="ECO:0000313" key="4">
    <source>
        <dbReference type="Proteomes" id="UP000198287"/>
    </source>
</evidence>
<feature type="transmembrane region" description="Helical" evidence="1">
    <location>
        <begin position="83"/>
        <end position="103"/>
    </location>
</feature>
<dbReference type="PANTHER" id="PTHR45689">
    <property type="entry name" value="I[[H]] CHANNEL, ISOFORM E"/>
    <property type="match status" value="1"/>
</dbReference>
<feature type="domain" description="Cyclic nucleotide-binding" evidence="2">
    <location>
        <begin position="355"/>
        <end position="448"/>
    </location>
</feature>
<protein>
    <submittedName>
        <fullName evidence="3">Potassium/sodium hyperpolarization-activated cyclic nucleotide-gated channel 3</fullName>
    </submittedName>
</protein>
<name>A0A226F487_FOLCA</name>
<dbReference type="Gene3D" id="1.10.287.70">
    <property type="match status" value="1"/>
</dbReference>
<sequence>MYTESCVHPTPCKKSSCSTTSNRKSDFDVKMGSSRFQNLFLISLNSRVNGSGIMRNVMAVQRERRRQWVAFPATIHPYSNFRWYWDIFITIILLLALVANPIQIAFYSTNEEDNLGVVIASLIAAIIFFLDISFNFRTGFEDQHSDLVILDRSEIARIEKAFQIPELRIRLINLLVMIFTILHWLACWHWLVADLCNPPGYRKEFSWITRTKLWDKPNWIRYINAALRALSNMGCLGYGGFAGEAPAEPEDIIATLISIMIGATCFALYIGTMGSIVQSVNASEKKFGEVMLEVNEYMKFRNIPKNVQHRVKTYYEQRYRRNYFDEGMILGSVSDVLRNEMQMHNCHHLVEKVSLFKSLPMSFLTRIVANLKFEVYLPNDVIIEAGNEGQAMYFIQEGEVNILSNDQHVSTLSSGDYFGEVALVSDNCKTTATVVAKDYCDMYRLERE</sequence>
<organism evidence="3 4">
    <name type="scientific">Folsomia candida</name>
    <name type="common">Springtail</name>
    <dbReference type="NCBI Taxonomy" id="158441"/>
    <lineage>
        <taxon>Eukaryota</taxon>
        <taxon>Metazoa</taxon>
        <taxon>Ecdysozoa</taxon>
        <taxon>Arthropoda</taxon>
        <taxon>Hexapoda</taxon>
        <taxon>Collembola</taxon>
        <taxon>Entomobryomorpha</taxon>
        <taxon>Isotomoidea</taxon>
        <taxon>Isotomidae</taxon>
        <taxon>Proisotominae</taxon>
        <taxon>Folsomia</taxon>
    </lineage>
</organism>
<gene>
    <name evidence="3" type="ORF">Fcan01_01635</name>
</gene>
<dbReference type="AlphaFoldDB" id="A0A226F487"/>
<dbReference type="InterPro" id="IPR018488">
    <property type="entry name" value="cNMP-bd_CS"/>
</dbReference>
<keyword evidence="1" id="KW-0472">Membrane</keyword>
<dbReference type="Pfam" id="PF00027">
    <property type="entry name" value="cNMP_binding"/>
    <property type="match status" value="1"/>
</dbReference>
<dbReference type="InterPro" id="IPR014710">
    <property type="entry name" value="RmlC-like_jellyroll"/>
</dbReference>
<dbReference type="PANTHER" id="PTHR45689:SF5">
    <property type="entry name" value="I[[H]] CHANNEL, ISOFORM E"/>
    <property type="match status" value="1"/>
</dbReference>
<evidence type="ECO:0000256" key="1">
    <source>
        <dbReference type="SAM" id="Phobius"/>
    </source>
</evidence>
<dbReference type="GO" id="GO:0098855">
    <property type="term" value="C:HCN channel complex"/>
    <property type="evidence" value="ECO:0007669"/>
    <property type="project" value="TreeGrafter"/>
</dbReference>
<dbReference type="InterPro" id="IPR018490">
    <property type="entry name" value="cNMP-bd_dom_sf"/>
</dbReference>
<dbReference type="GO" id="GO:0035725">
    <property type="term" value="P:sodium ion transmembrane transport"/>
    <property type="evidence" value="ECO:0007669"/>
    <property type="project" value="TreeGrafter"/>
</dbReference>
<dbReference type="Proteomes" id="UP000198287">
    <property type="component" value="Unassembled WGS sequence"/>
</dbReference>
<dbReference type="EMBL" id="LNIX01000001">
    <property type="protein sequence ID" value="OXA64277.1"/>
    <property type="molecule type" value="Genomic_DNA"/>
</dbReference>
<evidence type="ECO:0000259" key="2">
    <source>
        <dbReference type="PROSITE" id="PS50042"/>
    </source>
</evidence>
<dbReference type="CDD" id="cd00038">
    <property type="entry name" value="CAP_ED"/>
    <property type="match status" value="1"/>
</dbReference>
<dbReference type="PROSITE" id="PS00888">
    <property type="entry name" value="CNMP_BINDING_1"/>
    <property type="match status" value="1"/>
</dbReference>
<dbReference type="Gene3D" id="2.60.120.10">
    <property type="entry name" value="Jelly Rolls"/>
    <property type="match status" value="1"/>
</dbReference>
<feature type="transmembrane region" description="Helical" evidence="1">
    <location>
        <begin position="115"/>
        <end position="134"/>
    </location>
</feature>
<dbReference type="SUPFAM" id="SSF51206">
    <property type="entry name" value="cAMP-binding domain-like"/>
    <property type="match status" value="1"/>
</dbReference>
<dbReference type="SUPFAM" id="SSF81324">
    <property type="entry name" value="Voltage-gated potassium channels"/>
    <property type="match status" value="1"/>
</dbReference>
<dbReference type="OrthoDB" id="2021138at2759"/>
<reference evidence="3 4" key="1">
    <citation type="submission" date="2015-12" db="EMBL/GenBank/DDBJ databases">
        <title>The genome of Folsomia candida.</title>
        <authorList>
            <person name="Faddeeva A."/>
            <person name="Derks M.F."/>
            <person name="Anvar Y."/>
            <person name="Smit S."/>
            <person name="Van Straalen N."/>
            <person name="Roelofs D."/>
        </authorList>
    </citation>
    <scope>NUCLEOTIDE SEQUENCE [LARGE SCALE GENOMIC DNA]</scope>
    <source>
        <strain evidence="3 4">VU population</strain>
        <tissue evidence="3">Whole body</tissue>
    </source>
</reference>
<dbReference type="GO" id="GO:0003254">
    <property type="term" value="P:regulation of membrane depolarization"/>
    <property type="evidence" value="ECO:0007669"/>
    <property type="project" value="TreeGrafter"/>
</dbReference>
<evidence type="ECO:0000313" key="3">
    <source>
        <dbReference type="EMBL" id="OXA64277.1"/>
    </source>
</evidence>
<keyword evidence="1" id="KW-1133">Transmembrane helix</keyword>
<dbReference type="InterPro" id="IPR051413">
    <property type="entry name" value="K/Na_HCN_channel"/>
</dbReference>
<dbReference type="OMA" id="MWAATIS"/>
<proteinExistence type="predicted"/>
<feature type="transmembrane region" description="Helical" evidence="1">
    <location>
        <begin position="171"/>
        <end position="191"/>
    </location>
</feature>
<accession>A0A226F487</accession>
<dbReference type="Gene3D" id="1.10.287.630">
    <property type="entry name" value="Helix hairpin bin"/>
    <property type="match status" value="1"/>
</dbReference>
<dbReference type="InterPro" id="IPR000595">
    <property type="entry name" value="cNMP-bd_dom"/>
</dbReference>
<keyword evidence="4" id="KW-1185">Reference proteome</keyword>
<feature type="transmembrane region" description="Helical" evidence="1">
    <location>
        <begin position="252"/>
        <end position="277"/>
    </location>
</feature>
<comment type="caution">
    <text evidence="3">The sequence shown here is derived from an EMBL/GenBank/DDBJ whole genome shotgun (WGS) entry which is preliminary data.</text>
</comment>
<dbReference type="SMART" id="SM00100">
    <property type="entry name" value="cNMP"/>
    <property type="match status" value="1"/>
</dbReference>
<keyword evidence="1" id="KW-0812">Transmembrane</keyword>
<dbReference type="GO" id="GO:0005249">
    <property type="term" value="F:voltage-gated potassium channel activity"/>
    <property type="evidence" value="ECO:0007669"/>
    <property type="project" value="TreeGrafter"/>
</dbReference>